<dbReference type="PROSITE" id="PS51257">
    <property type="entry name" value="PROKAR_LIPOPROTEIN"/>
    <property type="match status" value="1"/>
</dbReference>
<evidence type="ECO:0000313" key="3">
    <source>
        <dbReference type="EMBL" id="MST57927.1"/>
    </source>
</evidence>
<dbReference type="AlphaFoldDB" id="A0A6L5YJT1"/>
<feature type="domain" description="DUF3048" evidence="1">
    <location>
        <begin position="65"/>
        <end position="203"/>
    </location>
</feature>
<dbReference type="InterPro" id="IPR021416">
    <property type="entry name" value="DUF3048_N"/>
</dbReference>
<sequence length="376" mass="42190">MKKKVLAAILIAVGVLTGCGNTEPISSPIQTVEAEPIATDIQEVEQPGATEEVNENHDGMYRSELTNEWIDESLKDQRPIAVMVDNEKTALPHFGVADADVVYEIMNSTLNDRITRFMVVVKDWDKIEQLGSIRSARPTNFMLAAEWNAVLCHDGGPFFINDWVAKDYSANFSGGFARYSNGKAAEFTEYITYDKYTNTQKGKTYDGLKQRFESSRYTTTYNDYYQGPHFKFADAEVTFADRNDAISATTIELPFKHNGSTLKYNEETGTYDYYEYGSAHKDAASGEQLTFENVILQDTTFADLGEGYLIYNAIDSGRSGYYITEGKAIEVNWTKSSENAITHYYDAKTGEEIEVNTGKTYISLIPSDGWNNVVIK</sequence>
<dbReference type="SUPFAM" id="SSF159774">
    <property type="entry name" value="YerB-like"/>
    <property type="match status" value="1"/>
</dbReference>
<organism evidence="3 4">
    <name type="scientific">Waltera intestinalis</name>
    <dbReference type="NCBI Taxonomy" id="2606635"/>
    <lineage>
        <taxon>Bacteria</taxon>
        <taxon>Bacillati</taxon>
        <taxon>Bacillota</taxon>
        <taxon>Clostridia</taxon>
        <taxon>Lachnospirales</taxon>
        <taxon>Lachnospiraceae</taxon>
        <taxon>Waltera</taxon>
    </lineage>
</organism>
<dbReference type="Pfam" id="PF17479">
    <property type="entry name" value="DUF3048_C"/>
    <property type="match status" value="1"/>
</dbReference>
<evidence type="ECO:0000259" key="1">
    <source>
        <dbReference type="Pfam" id="PF11258"/>
    </source>
</evidence>
<comment type="caution">
    <text evidence="3">The sequence shown here is derived from an EMBL/GenBank/DDBJ whole genome shotgun (WGS) entry which is preliminary data.</text>
</comment>
<protein>
    <submittedName>
        <fullName evidence="3">DUF3048 domain-containing protein</fullName>
    </submittedName>
</protein>
<dbReference type="Gene3D" id="3.50.90.10">
    <property type="entry name" value="YerB-like"/>
    <property type="match status" value="1"/>
</dbReference>
<dbReference type="Pfam" id="PF11258">
    <property type="entry name" value="DUF3048"/>
    <property type="match status" value="1"/>
</dbReference>
<feature type="domain" description="DUF3048" evidence="2">
    <location>
        <begin position="251"/>
        <end position="362"/>
    </location>
</feature>
<accession>A0A6L5YJT1</accession>
<name>A0A6L5YJT1_9FIRM</name>
<dbReference type="InterPro" id="IPR035328">
    <property type="entry name" value="DUF3048_C"/>
</dbReference>
<gene>
    <name evidence="3" type="ORF">FYJ59_06665</name>
</gene>
<keyword evidence="4" id="KW-1185">Reference proteome</keyword>
<dbReference type="RefSeq" id="WP_154496055.1">
    <property type="nucleotide sequence ID" value="NZ_VUMU01000006.1"/>
</dbReference>
<evidence type="ECO:0000313" key="4">
    <source>
        <dbReference type="Proteomes" id="UP000476055"/>
    </source>
</evidence>
<dbReference type="InterPro" id="IPR023158">
    <property type="entry name" value="YerB-like_sf"/>
</dbReference>
<dbReference type="EMBL" id="VUMU01000006">
    <property type="protein sequence ID" value="MST57927.1"/>
    <property type="molecule type" value="Genomic_DNA"/>
</dbReference>
<dbReference type="Proteomes" id="UP000476055">
    <property type="component" value="Unassembled WGS sequence"/>
</dbReference>
<evidence type="ECO:0000259" key="2">
    <source>
        <dbReference type="Pfam" id="PF17479"/>
    </source>
</evidence>
<reference evidence="3 4" key="1">
    <citation type="submission" date="2019-08" db="EMBL/GenBank/DDBJ databases">
        <title>In-depth cultivation of the pig gut microbiome towards novel bacterial diversity and tailored functional studies.</title>
        <authorList>
            <person name="Wylensek D."/>
            <person name="Hitch T.C.A."/>
            <person name="Clavel T."/>
        </authorList>
    </citation>
    <scope>NUCLEOTIDE SEQUENCE [LARGE SCALE GENOMIC DNA]</scope>
    <source>
        <strain evidence="3 4">WCA3-601-WT-6H</strain>
    </source>
</reference>
<proteinExistence type="predicted"/>